<accession>A0ABU3GMP9</accession>
<gene>
    <name evidence="2" type="ORF">QE417_000128</name>
</gene>
<keyword evidence="1" id="KW-0175">Coiled coil</keyword>
<feature type="coiled-coil region" evidence="1">
    <location>
        <begin position="113"/>
        <end position="140"/>
    </location>
</feature>
<evidence type="ECO:0000256" key="1">
    <source>
        <dbReference type="SAM" id="Coils"/>
    </source>
</evidence>
<protein>
    <recommendedName>
        <fullName evidence="4">Plasmid mobilization relaxosome protein MobC</fullName>
    </recommendedName>
</protein>
<dbReference type="EMBL" id="JAVLVU010000001">
    <property type="protein sequence ID" value="MDT3401056.1"/>
    <property type="molecule type" value="Genomic_DNA"/>
</dbReference>
<evidence type="ECO:0000313" key="2">
    <source>
        <dbReference type="EMBL" id="MDT3401056.1"/>
    </source>
</evidence>
<dbReference type="Pfam" id="PF19514">
    <property type="entry name" value="MobC_2"/>
    <property type="match status" value="1"/>
</dbReference>
<evidence type="ECO:0008006" key="4">
    <source>
        <dbReference type="Google" id="ProtNLM"/>
    </source>
</evidence>
<dbReference type="Proteomes" id="UP001258315">
    <property type="component" value="Unassembled WGS sequence"/>
</dbReference>
<evidence type="ECO:0000313" key="3">
    <source>
        <dbReference type="Proteomes" id="UP001258315"/>
    </source>
</evidence>
<keyword evidence="3" id="KW-1185">Reference proteome</keyword>
<name>A0ABU3GMP9_9SPHI</name>
<reference evidence="3" key="1">
    <citation type="submission" date="2023-07" db="EMBL/GenBank/DDBJ databases">
        <title>Functional and genomic diversity of the sorghum phyllosphere microbiome.</title>
        <authorList>
            <person name="Shade A."/>
        </authorList>
    </citation>
    <scope>NUCLEOTIDE SEQUENCE [LARGE SCALE GENOMIC DNA]</scope>
    <source>
        <strain evidence="3">SORGH_AS_0422</strain>
    </source>
</reference>
<sequence>MLNKSESRTLKMDEIAFLSNQQDKRLSDKRILPSPPKSVRGECKILRSRILKDCIMENEEENRERKITTRFKPGEFILIDRRFRKTRFRKMSEYIRCVLLEKPLTIIYRDKSMDDMLEELALLRRELTAIGNNLNQAVRQINAAHGDADNRLWLSLMSIISSKVDPAIAQIKDRMQNFSEIWSQKSKPDEASSEQ</sequence>
<proteinExistence type="predicted"/>
<organism evidence="2 3">
    <name type="scientific">Mucilaginibacter terrae</name>
    <dbReference type="NCBI Taxonomy" id="1955052"/>
    <lineage>
        <taxon>Bacteria</taxon>
        <taxon>Pseudomonadati</taxon>
        <taxon>Bacteroidota</taxon>
        <taxon>Sphingobacteriia</taxon>
        <taxon>Sphingobacteriales</taxon>
        <taxon>Sphingobacteriaceae</taxon>
        <taxon>Mucilaginibacter</taxon>
    </lineage>
</organism>
<dbReference type="InterPro" id="IPR045788">
    <property type="entry name" value="MobC_2"/>
</dbReference>
<comment type="caution">
    <text evidence="2">The sequence shown here is derived from an EMBL/GenBank/DDBJ whole genome shotgun (WGS) entry which is preliminary data.</text>
</comment>